<keyword evidence="2" id="KW-0964">Secreted</keyword>
<dbReference type="OMA" id="GRWHQTN"/>
<evidence type="ECO:0000256" key="3">
    <source>
        <dbReference type="ARBA" id="ARBA00023119"/>
    </source>
</evidence>
<dbReference type="Ensembl" id="ENSEBUT00000020065.1">
    <property type="protein sequence ID" value="ENSEBUP00000019489.1"/>
    <property type="gene ID" value="ENSEBUG00000012114.1"/>
</dbReference>
<dbReference type="GO" id="GO:0005201">
    <property type="term" value="F:extracellular matrix structural constituent"/>
    <property type="evidence" value="ECO:0007669"/>
    <property type="project" value="InterPro"/>
</dbReference>
<dbReference type="Pfam" id="PF01410">
    <property type="entry name" value="COLFI"/>
    <property type="match status" value="2"/>
</dbReference>
<dbReference type="PROSITE" id="PS51461">
    <property type="entry name" value="NC1_FIB"/>
    <property type="match status" value="1"/>
</dbReference>
<dbReference type="GeneTree" id="ENSGT00940000162727"/>
<feature type="domain" description="Fibrillar collagen NC1" evidence="4">
    <location>
        <begin position="37"/>
        <end position="236"/>
    </location>
</feature>
<dbReference type="FunFam" id="2.60.120.1000:FF:000003">
    <property type="entry name" value="Collagen alpha-1(XXVII) chain B"/>
    <property type="match status" value="1"/>
</dbReference>
<dbReference type="GO" id="GO:0005581">
    <property type="term" value="C:collagen trimer"/>
    <property type="evidence" value="ECO:0007669"/>
    <property type="project" value="UniProtKB-KW"/>
</dbReference>
<dbReference type="AlphaFoldDB" id="A0A8C4QRK1"/>
<protein>
    <recommendedName>
        <fullName evidence="4">Fibrillar collagen NC1 domain-containing protein</fullName>
    </recommendedName>
</protein>
<dbReference type="Gene3D" id="2.60.120.1000">
    <property type="match status" value="2"/>
</dbReference>
<accession>A0A8C4QRK1</accession>
<evidence type="ECO:0000313" key="5">
    <source>
        <dbReference type="Ensembl" id="ENSEBUP00000019489.1"/>
    </source>
</evidence>
<keyword evidence="6" id="KW-1185">Reference proteome</keyword>
<keyword evidence="3" id="KW-0176">Collagen</keyword>
<dbReference type="GO" id="GO:0005576">
    <property type="term" value="C:extracellular region"/>
    <property type="evidence" value="ECO:0007669"/>
    <property type="project" value="UniProtKB-SubCell"/>
</dbReference>
<evidence type="ECO:0000259" key="4">
    <source>
        <dbReference type="PROSITE" id="PS51461"/>
    </source>
</evidence>
<dbReference type="Proteomes" id="UP000694388">
    <property type="component" value="Unplaced"/>
</dbReference>
<evidence type="ECO:0000256" key="1">
    <source>
        <dbReference type="ARBA" id="ARBA00004613"/>
    </source>
</evidence>
<name>A0A8C4QRK1_EPTBU</name>
<reference evidence="5" key="2">
    <citation type="submission" date="2025-09" db="UniProtKB">
        <authorList>
            <consortium name="Ensembl"/>
        </authorList>
    </citation>
    <scope>IDENTIFICATION</scope>
</reference>
<proteinExistence type="predicted"/>
<evidence type="ECO:0000313" key="6">
    <source>
        <dbReference type="Proteomes" id="UP000694388"/>
    </source>
</evidence>
<reference evidence="5" key="1">
    <citation type="submission" date="2025-08" db="UniProtKB">
        <authorList>
            <consortium name="Ensembl"/>
        </authorList>
    </citation>
    <scope>IDENTIFICATION</scope>
</reference>
<sequence>MSMLRQGYSSEDVKTFVKSSSPQHMHDSGLPILEQNMEIIKALHYLNTLIQSIKNPIGTKENPARICRDLMNCDQKVSDGIFWVDPNLGCSSDTFEVYCNFTSGGQTCLKPVSSSKLDFGVDRTQINFLHLLSSEAAQALTVHCLDGPAWDDPVENLPHRHALRFRAFNGRLFEPGGLLAPTVLHDGCQVQDGTWRRTEFLFLVYDVQQLPIVEVLHTEPKEGARYHLEFGPVCFL</sequence>
<comment type="subcellular location">
    <subcellularLocation>
        <location evidence="1">Secreted</location>
    </subcellularLocation>
</comment>
<evidence type="ECO:0000256" key="2">
    <source>
        <dbReference type="ARBA" id="ARBA00022525"/>
    </source>
</evidence>
<dbReference type="SMART" id="SM00038">
    <property type="entry name" value="COLFI"/>
    <property type="match status" value="1"/>
</dbReference>
<organism evidence="5 6">
    <name type="scientific">Eptatretus burgeri</name>
    <name type="common">Inshore hagfish</name>
    <dbReference type="NCBI Taxonomy" id="7764"/>
    <lineage>
        <taxon>Eukaryota</taxon>
        <taxon>Metazoa</taxon>
        <taxon>Chordata</taxon>
        <taxon>Craniata</taxon>
        <taxon>Vertebrata</taxon>
        <taxon>Cyclostomata</taxon>
        <taxon>Myxini</taxon>
        <taxon>Myxiniformes</taxon>
        <taxon>Myxinidae</taxon>
        <taxon>Eptatretinae</taxon>
        <taxon>Eptatretus</taxon>
    </lineage>
</organism>
<dbReference type="InterPro" id="IPR000885">
    <property type="entry name" value="Fib_collagen_C"/>
</dbReference>